<dbReference type="Gene3D" id="3.30.700.10">
    <property type="entry name" value="Glycoprotein, Type 4 Pilin"/>
    <property type="match status" value="1"/>
</dbReference>
<dbReference type="STRING" id="1891224.BBP83_11605"/>
<keyword evidence="2" id="KW-0812">Transmembrane</keyword>
<proteinExistence type="predicted"/>
<feature type="transmembrane region" description="Helical" evidence="2">
    <location>
        <begin position="6"/>
        <end position="28"/>
    </location>
</feature>
<evidence type="ECO:0000313" key="3">
    <source>
        <dbReference type="EMBL" id="ODA12119.1"/>
    </source>
</evidence>
<organism evidence="3 4">
    <name type="scientific">Acinetobacter celticus</name>
    <dbReference type="NCBI Taxonomy" id="1891224"/>
    <lineage>
        <taxon>Bacteria</taxon>
        <taxon>Pseudomonadati</taxon>
        <taxon>Pseudomonadota</taxon>
        <taxon>Gammaproteobacteria</taxon>
        <taxon>Moraxellales</taxon>
        <taxon>Moraxellaceae</taxon>
        <taxon>Acinetobacter</taxon>
    </lineage>
</organism>
<dbReference type="GO" id="GO:0043683">
    <property type="term" value="P:type IV pilus assembly"/>
    <property type="evidence" value="ECO:0007669"/>
    <property type="project" value="InterPro"/>
</dbReference>
<gene>
    <name evidence="3" type="ORF">BBP83_11605</name>
</gene>
<dbReference type="AlphaFoldDB" id="A0A1C3CTT3"/>
<name>A0A1C3CTT3_9GAMM</name>
<protein>
    <submittedName>
        <fullName evidence="3">Pilus assembly protein PilE</fullName>
    </submittedName>
</protein>
<dbReference type="InterPro" id="IPR045584">
    <property type="entry name" value="Pilin-like"/>
</dbReference>
<dbReference type="RefSeq" id="WP_068889128.1">
    <property type="nucleotide sequence ID" value="NZ_CBCRUU010000007.1"/>
</dbReference>
<dbReference type="NCBIfam" id="TIGR02532">
    <property type="entry name" value="IV_pilin_GFxxxE"/>
    <property type="match status" value="1"/>
</dbReference>
<evidence type="ECO:0000313" key="4">
    <source>
        <dbReference type="Proteomes" id="UP000186553"/>
    </source>
</evidence>
<keyword evidence="2" id="KW-1133">Transmembrane helix</keyword>
<dbReference type="InterPro" id="IPR000983">
    <property type="entry name" value="Bac_GSPG_pilin"/>
</dbReference>
<dbReference type="Pfam" id="PF16732">
    <property type="entry name" value="ComP_DUS"/>
    <property type="match status" value="1"/>
</dbReference>
<dbReference type="SUPFAM" id="SSF54523">
    <property type="entry name" value="Pili subunits"/>
    <property type="match status" value="1"/>
</dbReference>
<keyword evidence="2" id="KW-0472">Membrane</keyword>
<dbReference type="Pfam" id="PF07963">
    <property type="entry name" value="N_methyl"/>
    <property type="match status" value="1"/>
</dbReference>
<comment type="caution">
    <text evidence="3">The sequence shown here is derived from an EMBL/GenBank/DDBJ whole genome shotgun (WGS) entry which is preliminary data.</text>
</comment>
<accession>A0A1C3CTT3</accession>
<sequence length="152" mass="16451">MNKGFTLIELMIVVAIIGILSAIAYPSYQEHVRKTKRVEVQAELIALASQIQRYKVSNFRFLLANGDPITLATFGYTLNANGSLATPQGSDPLYTVALTNVAANTWTLTATPITASSQENDGVNILNHRGEKCWTRGASTCALSGTSNWDSK</sequence>
<dbReference type="InterPro" id="IPR031982">
    <property type="entry name" value="PilE-like"/>
</dbReference>
<evidence type="ECO:0000256" key="2">
    <source>
        <dbReference type="SAM" id="Phobius"/>
    </source>
</evidence>
<reference evidence="3 4" key="1">
    <citation type="submission" date="2016-07" db="EMBL/GenBank/DDBJ databases">
        <title>Acinetobacter sp. ANC 4603.</title>
        <authorList>
            <person name="Radolfova-Krizova L."/>
            <person name="Nemec A."/>
        </authorList>
    </citation>
    <scope>NUCLEOTIDE SEQUENCE [LARGE SCALE GENOMIC DNA]</scope>
    <source>
        <strain evidence="3 4">ANC 4603</strain>
    </source>
</reference>
<evidence type="ECO:0000256" key="1">
    <source>
        <dbReference type="ARBA" id="ARBA00022481"/>
    </source>
</evidence>
<dbReference type="InterPro" id="IPR012902">
    <property type="entry name" value="N_methyl_site"/>
</dbReference>
<keyword evidence="1" id="KW-0488">Methylation</keyword>
<dbReference type="PRINTS" id="PR00813">
    <property type="entry name" value="BCTERIALGSPG"/>
</dbReference>
<dbReference type="GO" id="GO:0015627">
    <property type="term" value="C:type II protein secretion system complex"/>
    <property type="evidence" value="ECO:0007669"/>
    <property type="project" value="InterPro"/>
</dbReference>
<dbReference type="Proteomes" id="UP000186553">
    <property type="component" value="Unassembled WGS sequence"/>
</dbReference>
<dbReference type="EMBL" id="MBDL01000012">
    <property type="protein sequence ID" value="ODA12119.1"/>
    <property type="molecule type" value="Genomic_DNA"/>
</dbReference>
<dbReference type="PANTHER" id="PTHR30093:SF47">
    <property type="entry name" value="TYPE IV PILUS NON-CORE MINOR PILIN PILE"/>
    <property type="match status" value="1"/>
</dbReference>
<dbReference type="PROSITE" id="PS00409">
    <property type="entry name" value="PROKAR_NTER_METHYL"/>
    <property type="match status" value="1"/>
</dbReference>
<dbReference type="OrthoDB" id="5296638at2"/>
<dbReference type="GO" id="GO:0015628">
    <property type="term" value="P:protein secretion by the type II secretion system"/>
    <property type="evidence" value="ECO:0007669"/>
    <property type="project" value="InterPro"/>
</dbReference>
<keyword evidence="4" id="KW-1185">Reference proteome</keyword>
<dbReference type="PANTHER" id="PTHR30093">
    <property type="entry name" value="GENERAL SECRETION PATHWAY PROTEIN G"/>
    <property type="match status" value="1"/>
</dbReference>